<comment type="similarity">
    <text evidence="4 19">In the C-terminal section; belongs to the NnrD/CARKD family.</text>
</comment>
<dbReference type="Gene3D" id="3.40.1190.20">
    <property type="match status" value="1"/>
</dbReference>
<dbReference type="AlphaFoldDB" id="A0A385SMX4"/>
<feature type="binding site" evidence="18">
    <location>
        <position position="59"/>
    </location>
    <ligand>
        <name>K(+)</name>
        <dbReference type="ChEBI" id="CHEBI:29103"/>
    </ligand>
</feature>
<comment type="catalytic activity">
    <reaction evidence="1 18 19">
        <text>(6R)-NADHX = (6S)-NADHX</text>
        <dbReference type="Rhea" id="RHEA:32215"/>
        <dbReference type="ChEBI" id="CHEBI:64074"/>
        <dbReference type="ChEBI" id="CHEBI:64075"/>
        <dbReference type="EC" id="5.1.99.6"/>
    </reaction>
</comment>
<dbReference type="PROSITE" id="PS51383">
    <property type="entry name" value="YJEF_C_3"/>
    <property type="match status" value="1"/>
</dbReference>
<dbReference type="SUPFAM" id="SSF53613">
    <property type="entry name" value="Ribokinase-like"/>
    <property type="match status" value="1"/>
</dbReference>
<evidence type="ECO:0000256" key="16">
    <source>
        <dbReference type="ARBA" id="ARBA00049209"/>
    </source>
</evidence>
<comment type="similarity">
    <text evidence="3 19">In the N-terminal section; belongs to the NnrE/AIBP family.</text>
</comment>
<name>A0A385SMX4_9BACT</name>
<evidence type="ECO:0000256" key="1">
    <source>
        <dbReference type="ARBA" id="ARBA00000013"/>
    </source>
</evidence>
<evidence type="ECO:0000256" key="10">
    <source>
        <dbReference type="ARBA" id="ARBA00023027"/>
    </source>
</evidence>
<feature type="binding site" evidence="18">
    <location>
        <position position="160"/>
    </location>
    <ligand>
        <name>(6S)-NADPHX</name>
        <dbReference type="ChEBI" id="CHEBI:64076"/>
    </ligand>
</feature>
<comment type="subunit">
    <text evidence="17">Homotetramer.</text>
</comment>
<comment type="cofactor">
    <cofactor evidence="18 19">
        <name>K(+)</name>
        <dbReference type="ChEBI" id="CHEBI:29103"/>
    </cofactor>
    <text evidence="18 19">Binds 1 potassium ion per subunit.</text>
</comment>
<feature type="binding site" evidence="17">
    <location>
        <position position="261"/>
    </location>
    <ligand>
        <name>(6S)-NADPHX</name>
        <dbReference type="ChEBI" id="CHEBI:64076"/>
    </ligand>
</feature>
<keyword evidence="23" id="KW-1185">Reference proteome</keyword>
<keyword evidence="5 18" id="KW-0479">Metal-binding</keyword>
<dbReference type="NCBIfam" id="TIGR00196">
    <property type="entry name" value="yjeF_cterm"/>
    <property type="match status" value="1"/>
</dbReference>
<dbReference type="PROSITE" id="PS01050">
    <property type="entry name" value="YJEF_C_2"/>
    <property type="match status" value="1"/>
</dbReference>
<evidence type="ECO:0000259" key="20">
    <source>
        <dbReference type="PROSITE" id="PS51383"/>
    </source>
</evidence>
<evidence type="ECO:0000256" key="8">
    <source>
        <dbReference type="ARBA" id="ARBA00022857"/>
    </source>
</evidence>
<feature type="binding site" evidence="17">
    <location>
        <position position="375"/>
    </location>
    <ligand>
        <name>(6S)-NADPHX</name>
        <dbReference type="ChEBI" id="CHEBI:64076"/>
    </ligand>
</feature>
<dbReference type="InterPro" id="IPR017953">
    <property type="entry name" value="Carbohydrate_kinase_pred_CS"/>
</dbReference>
<evidence type="ECO:0000256" key="11">
    <source>
        <dbReference type="ARBA" id="ARBA00023235"/>
    </source>
</evidence>
<feature type="binding site" evidence="18">
    <location>
        <begin position="131"/>
        <end position="137"/>
    </location>
    <ligand>
        <name>(6S)-NADPHX</name>
        <dbReference type="ChEBI" id="CHEBI:64076"/>
    </ligand>
</feature>
<dbReference type="PROSITE" id="PS51385">
    <property type="entry name" value="YJEF_N"/>
    <property type="match status" value="1"/>
</dbReference>
<evidence type="ECO:0000313" key="23">
    <source>
        <dbReference type="Proteomes" id="UP000266183"/>
    </source>
</evidence>
<dbReference type="RefSeq" id="WP_119755461.1">
    <property type="nucleotide sequence ID" value="NZ_CP032382.1"/>
</dbReference>
<dbReference type="SUPFAM" id="SSF64153">
    <property type="entry name" value="YjeF N-terminal domain-like"/>
    <property type="match status" value="1"/>
</dbReference>
<feature type="binding site" evidence="17">
    <location>
        <position position="439"/>
    </location>
    <ligand>
        <name>AMP</name>
        <dbReference type="ChEBI" id="CHEBI:456215"/>
    </ligand>
</feature>
<comment type="function">
    <text evidence="14 19">Bifunctional enzyme that catalyzes the epimerization of the S- and R-forms of NAD(P)HX and the dehydration of the S-form of NAD(P)HX at the expense of ADP, which is converted to AMP. This allows the repair of both epimers of NAD(P)HX, a damaged form of NAD(P)H that is a result of enzymatic or heat-dependent hydration.</text>
</comment>
<feature type="binding site" evidence="17">
    <location>
        <position position="440"/>
    </location>
    <ligand>
        <name>(6S)-NADPHX</name>
        <dbReference type="ChEBI" id="CHEBI:64076"/>
    </ligand>
</feature>
<evidence type="ECO:0000256" key="13">
    <source>
        <dbReference type="ARBA" id="ARBA00023268"/>
    </source>
</evidence>
<feature type="binding site" evidence="17">
    <location>
        <position position="324"/>
    </location>
    <ligand>
        <name>(6S)-NADPHX</name>
        <dbReference type="ChEBI" id="CHEBI:64076"/>
    </ligand>
</feature>
<dbReference type="InterPro" id="IPR036652">
    <property type="entry name" value="YjeF_N_dom_sf"/>
</dbReference>
<dbReference type="GO" id="GO:0110051">
    <property type="term" value="P:metabolite repair"/>
    <property type="evidence" value="ECO:0007669"/>
    <property type="project" value="TreeGrafter"/>
</dbReference>
<keyword evidence="7 17" id="KW-0067">ATP-binding</keyword>
<dbReference type="Pfam" id="PF03853">
    <property type="entry name" value="YjeF_N"/>
    <property type="match status" value="1"/>
</dbReference>
<evidence type="ECO:0000256" key="2">
    <source>
        <dbReference type="ARBA" id="ARBA00000909"/>
    </source>
</evidence>
<feature type="domain" description="YjeF N-terminal" evidence="21">
    <location>
        <begin position="10"/>
        <end position="216"/>
    </location>
</feature>
<dbReference type="GO" id="GO:0046872">
    <property type="term" value="F:metal ion binding"/>
    <property type="evidence" value="ECO:0007669"/>
    <property type="project" value="UniProtKB-UniRule"/>
</dbReference>
<protein>
    <recommendedName>
        <fullName evidence="19">Bifunctional NAD(P)H-hydrate repair enzyme</fullName>
    </recommendedName>
    <alternativeName>
        <fullName evidence="19">Nicotinamide nucleotide repair protein</fullName>
    </alternativeName>
    <domain>
        <recommendedName>
            <fullName evidence="19">ADP-dependent (S)-NAD(P)H-hydrate dehydratase</fullName>
            <ecNumber evidence="19">4.2.1.136</ecNumber>
        </recommendedName>
        <alternativeName>
            <fullName evidence="19">ADP-dependent NAD(P)HX dehydratase</fullName>
        </alternativeName>
    </domain>
    <domain>
        <recommendedName>
            <fullName evidence="19">NAD(P)H-hydrate epimerase</fullName>
            <ecNumber evidence="19">5.1.99.6</ecNumber>
        </recommendedName>
    </domain>
</protein>
<dbReference type="Gene3D" id="3.40.50.10260">
    <property type="entry name" value="YjeF N-terminal domain"/>
    <property type="match status" value="1"/>
</dbReference>
<keyword evidence="12 17" id="KW-0456">Lyase</keyword>
<evidence type="ECO:0000256" key="14">
    <source>
        <dbReference type="ARBA" id="ARBA00025153"/>
    </source>
</evidence>
<dbReference type="InterPro" id="IPR030677">
    <property type="entry name" value="Nnr"/>
</dbReference>
<keyword evidence="6 17" id="KW-0547">Nucleotide-binding</keyword>
<dbReference type="CDD" id="cd01171">
    <property type="entry name" value="YXKO-related"/>
    <property type="match status" value="1"/>
</dbReference>
<evidence type="ECO:0000256" key="4">
    <source>
        <dbReference type="ARBA" id="ARBA00009524"/>
    </source>
</evidence>
<dbReference type="GO" id="GO:0005524">
    <property type="term" value="F:ATP binding"/>
    <property type="evidence" value="ECO:0007669"/>
    <property type="project" value="UniProtKB-UniRule"/>
</dbReference>
<organism evidence="22 23">
    <name type="scientific">Chryseolinea soli</name>
    <dbReference type="NCBI Taxonomy" id="2321403"/>
    <lineage>
        <taxon>Bacteria</taxon>
        <taxon>Pseudomonadati</taxon>
        <taxon>Bacteroidota</taxon>
        <taxon>Cytophagia</taxon>
        <taxon>Cytophagales</taxon>
        <taxon>Fulvivirgaceae</taxon>
        <taxon>Chryseolinea</taxon>
    </lineage>
</organism>
<dbReference type="PANTHER" id="PTHR12592">
    <property type="entry name" value="ATP-DEPENDENT (S)-NAD(P)H-HYDRATE DEHYDRATASE FAMILY MEMBER"/>
    <property type="match status" value="1"/>
</dbReference>
<dbReference type="HAMAP" id="MF_01965">
    <property type="entry name" value="NADHX_dehydratase"/>
    <property type="match status" value="1"/>
</dbReference>
<evidence type="ECO:0000259" key="21">
    <source>
        <dbReference type="PROSITE" id="PS51385"/>
    </source>
</evidence>
<dbReference type="PANTHER" id="PTHR12592:SF0">
    <property type="entry name" value="ATP-DEPENDENT (S)-NAD(P)H-HYDRATE DEHYDRATASE"/>
    <property type="match status" value="1"/>
</dbReference>
<comment type="cofactor">
    <cofactor evidence="17">
        <name>Mg(2+)</name>
        <dbReference type="ChEBI" id="CHEBI:18420"/>
    </cofactor>
</comment>
<keyword evidence="8 17" id="KW-0521">NADP</keyword>
<evidence type="ECO:0000256" key="5">
    <source>
        <dbReference type="ARBA" id="ARBA00022723"/>
    </source>
</evidence>
<comment type="catalytic activity">
    <reaction evidence="2 18 19">
        <text>(6R)-NADPHX = (6S)-NADPHX</text>
        <dbReference type="Rhea" id="RHEA:32227"/>
        <dbReference type="ChEBI" id="CHEBI:64076"/>
        <dbReference type="ChEBI" id="CHEBI:64077"/>
        <dbReference type="EC" id="5.1.99.6"/>
    </reaction>
</comment>
<comment type="function">
    <text evidence="18">Catalyzes the epimerization of the S- and R-forms of NAD(P)HX, a damaged form of NAD(P)H that is a result of enzymatic or heat-dependent hydration. This is a prerequisite for the S-specific NAD(P)H-hydrate dehydratase to allow the repair of both epimers of NAD(P)HX.</text>
</comment>
<keyword evidence="11 18" id="KW-0413">Isomerase</keyword>
<dbReference type="EC" id="5.1.99.6" evidence="19"/>
<reference evidence="23" key="1">
    <citation type="submission" date="2018-09" db="EMBL/GenBank/DDBJ databases">
        <title>Chryseolinea sp. KIS68-18 isolated from soil.</title>
        <authorList>
            <person name="Weon H.-Y."/>
            <person name="Kwon S.-W."/>
            <person name="Lee S.A."/>
        </authorList>
    </citation>
    <scope>NUCLEOTIDE SEQUENCE [LARGE SCALE GENOMIC DNA]</scope>
    <source>
        <strain evidence="23">KIS68-18</strain>
    </source>
</reference>
<feature type="domain" description="YjeF C-terminal" evidence="20">
    <location>
        <begin position="226"/>
        <end position="499"/>
    </location>
</feature>
<dbReference type="HAMAP" id="MF_01966">
    <property type="entry name" value="NADHX_epimerase"/>
    <property type="match status" value="1"/>
</dbReference>
<feature type="binding site" evidence="18">
    <location>
        <position position="127"/>
    </location>
    <ligand>
        <name>K(+)</name>
        <dbReference type="ChEBI" id="CHEBI:29103"/>
    </ligand>
</feature>
<evidence type="ECO:0000256" key="19">
    <source>
        <dbReference type="PIRNR" id="PIRNR017184"/>
    </source>
</evidence>
<evidence type="ECO:0000256" key="3">
    <source>
        <dbReference type="ARBA" id="ARBA00006001"/>
    </source>
</evidence>
<dbReference type="GO" id="GO:0046496">
    <property type="term" value="P:nicotinamide nucleotide metabolic process"/>
    <property type="evidence" value="ECO:0007669"/>
    <property type="project" value="UniProtKB-UniRule"/>
</dbReference>
<dbReference type="EC" id="4.2.1.136" evidence="19"/>
<dbReference type="OrthoDB" id="9806925at2"/>
<feature type="binding site" evidence="18">
    <location>
        <begin position="58"/>
        <end position="62"/>
    </location>
    <ligand>
        <name>(6S)-NADPHX</name>
        <dbReference type="ChEBI" id="CHEBI:64076"/>
    </ligand>
</feature>
<proteinExistence type="inferred from homology"/>
<dbReference type="InterPro" id="IPR029056">
    <property type="entry name" value="Ribokinase-like"/>
</dbReference>
<gene>
    <name evidence="17" type="primary">nnrD</name>
    <name evidence="18" type="synonym">nnrE</name>
    <name evidence="22" type="ORF">D4L85_17195</name>
</gene>
<sequence>MQPILTASQIKALDAYTIAHEPIVSIDLMERACRAFVAWFTERFNNSFTVGIVCGTGNNGGDGLGIARLLKEWGYPVRVWLVKGGAPESIDYKINLDRLKHLGGVQIDEITAAPECSIFSDEDFLIDALFGTGLSRPVEGIYAKVIACMNTARGTRVAVDLPSGFMADEPTTGPSVEARYTVSFQLPKLAFFFPSSFQYVGEWAVVDIGLNKAFIRQALTSHFFMDRNTARSLLRRRSKFDHKGSYGHALLVAGSLGKMGAAVLSARATLRSGVGLLTVHTPQAGISIVQTAVPEAMLSIDGHASVFAGEVQPERYTTIGIGPGLGKAPETVKAFHKLLENFPHPMVIDADALNILGENRELLHLVPKGSILTPHPKEFERLVGPWQNDFERLEKQKQLAGQLQSVVVLKGAYTSIAAPDGKVYFNPTGNPGMATGGSGDVLTGILTGLLAQRYDTLEGALLGVYLHGFAGDLGAWEKGMDSLIASDIVEFLSGAFARLGG</sequence>
<dbReference type="Proteomes" id="UP000266183">
    <property type="component" value="Chromosome"/>
</dbReference>
<feature type="binding site" evidence="18">
    <location>
        <position position="142"/>
    </location>
    <ligand>
        <name>(6S)-NADPHX</name>
        <dbReference type="ChEBI" id="CHEBI:64076"/>
    </ligand>
</feature>
<feature type="binding site" evidence="17">
    <location>
        <begin position="410"/>
        <end position="414"/>
    </location>
    <ligand>
        <name>AMP</name>
        <dbReference type="ChEBI" id="CHEBI:456215"/>
    </ligand>
</feature>
<comment type="function">
    <text evidence="17">Catalyzes the dehydration of the S-form of NAD(P)HX at the expense of ADP, which is converted to AMP. Together with NAD(P)HX epimerase, which catalyzes the epimerization of the S- and R-forms, the enzyme allows the repair of both epimers of NAD(P)HX, a damaged form of NAD(P)H that is a result of enzymatic or heat-dependent hydration.</text>
</comment>
<evidence type="ECO:0000256" key="15">
    <source>
        <dbReference type="ARBA" id="ARBA00048238"/>
    </source>
</evidence>
<dbReference type="Pfam" id="PF01256">
    <property type="entry name" value="Carb_kinase"/>
    <property type="match status" value="1"/>
</dbReference>
<dbReference type="EMBL" id="CP032382">
    <property type="protein sequence ID" value="AYB32202.1"/>
    <property type="molecule type" value="Genomic_DNA"/>
</dbReference>
<feature type="binding site" evidence="18">
    <location>
        <position position="163"/>
    </location>
    <ligand>
        <name>K(+)</name>
        <dbReference type="ChEBI" id="CHEBI:29103"/>
    </ligand>
</feature>
<dbReference type="InterPro" id="IPR000631">
    <property type="entry name" value="CARKD"/>
</dbReference>
<keyword evidence="13" id="KW-0511">Multifunctional enzyme</keyword>
<comment type="catalytic activity">
    <reaction evidence="16 17 19">
        <text>(6S)-NADPHX + ADP = AMP + phosphate + NADPH + H(+)</text>
        <dbReference type="Rhea" id="RHEA:32235"/>
        <dbReference type="ChEBI" id="CHEBI:15378"/>
        <dbReference type="ChEBI" id="CHEBI:43474"/>
        <dbReference type="ChEBI" id="CHEBI:57783"/>
        <dbReference type="ChEBI" id="CHEBI:64076"/>
        <dbReference type="ChEBI" id="CHEBI:456215"/>
        <dbReference type="ChEBI" id="CHEBI:456216"/>
        <dbReference type="EC" id="4.2.1.136"/>
    </reaction>
</comment>
<comment type="similarity">
    <text evidence="18">Belongs to the NnrE/AIBP family.</text>
</comment>
<comment type="catalytic activity">
    <reaction evidence="15 17 19">
        <text>(6S)-NADHX + ADP = AMP + phosphate + NADH + H(+)</text>
        <dbReference type="Rhea" id="RHEA:32223"/>
        <dbReference type="ChEBI" id="CHEBI:15378"/>
        <dbReference type="ChEBI" id="CHEBI:43474"/>
        <dbReference type="ChEBI" id="CHEBI:57945"/>
        <dbReference type="ChEBI" id="CHEBI:64074"/>
        <dbReference type="ChEBI" id="CHEBI:456215"/>
        <dbReference type="ChEBI" id="CHEBI:456216"/>
        <dbReference type="EC" id="4.2.1.136"/>
    </reaction>
</comment>
<dbReference type="GO" id="GO:0052856">
    <property type="term" value="F:NAD(P)HX epimerase activity"/>
    <property type="evidence" value="ECO:0007669"/>
    <property type="project" value="UniProtKB-UniRule"/>
</dbReference>
<dbReference type="GO" id="GO:0052855">
    <property type="term" value="F:ADP-dependent NAD(P)H-hydrate dehydratase activity"/>
    <property type="evidence" value="ECO:0007669"/>
    <property type="project" value="UniProtKB-UniRule"/>
</dbReference>
<accession>A0A385SMX4</accession>
<evidence type="ECO:0000256" key="9">
    <source>
        <dbReference type="ARBA" id="ARBA00022958"/>
    </source>
</evidence>
<keyword evidence="10 17" id="KW-0520">NAD</keyword>
<dbReference type="KEGG" id="chk:D4L85_17195"/>
<comment type="similarity">
    <text evidence="17">Belongs to the NnrD/CARKD family.</text>
</comment>
<dbReference type="PIRSF" id="PIRSF017184">
    <property type="entry name" value="Nnr"/>
    <property type="match status" value="1"/>
</dbReference>
<evidence type="ECO:0000256" key="17">
    <source>
        <dbReference type="HAMAP-Rule" id="MF_01965"/>
    </source>
</evidence>
<evidence type="ECO:0000256" key="6">
    <source>
        <dbReference type="ARBA" id="ARBA00022741"/>
    </source>
</evidence>
<evidence type="ECO:0000256" key="7">
    <source>
        <dbReference type="ARBA" id="ARBA00022840"/>
    </source>
</evidence>
<dbReference type="NCBIfam" id="TIGR00197">
    <property type="entry name" value="yjeF_nterm"/>
    <property type="match status" value="1"/>
</dbReference>
<dbReference type="InterPro" id="IPR004443">
    <property type="entry name" value="YjeF_N_dom"/>
</dbReference>
<keyword evidence="9 18" id="KW-0630">Potassium</keyword>
<evidence type="ECO:0000313" key="22">
    <source>
        <dbReference type="EMBL" id="AYB32202.1"/>
    </source>
</evidence>
<evidence type="ECO:0000256" key="12">
    <source>
        <dbReference type="ARBA" id="ARBA00023239"/>
    </source>
</evidence>
<evidence type="ECO:0000256" key="18">
    <source>
        <dbReference type="HAMAP-Rule" id="MF_01966"/>
    </source>
</evidence>